<evidence type="ECO:0000313" key="2">
    <source>
        <dbReference type="Proteomes" id="UP001589890"/>
    </source>
</evidence>
<proteinExistence type="predicted"/>
<evidence type="ECO:0000313" key="1">
    <source>
        <dbReference type="EMBL" id="MFC0624550.1"/>
    </source>
</evidence>
<gene>
    <name evidence="1" type="ORF">ACFFGN_10795</name>
</gene>
<protein>
    <submittedName>
        <fullName evidence="1">Uncharacterized protein</fullName>
    </submittedName>
</protein>
<reference evidence="1 2" key="1">
    <citation type="submission" date="2024-09" db="EMBL/GenBank/DDBJ databases">
        <authorList>
            <person name="Sun Q."/>
            <person name="Mori K."/>
        </authorList>
    </citation>
    <scope>NUCLEOTIDE SEQUENCE [LARGE SCALE GENOMIC DNA]</scope>
    <source>
        <strain evidence="1 2">CGMCC 1.15906</strain>
    </source>
</reference>
<accession>A0ABV6QJ58</accession>
<name>A0ABV6QJ58_9ACTN</name>
<comment type="caution">
    <text evidence="1">The sequence shown here is derived from an EMBL/GenBank/DDBJ whole genome shotgun (WGS) entry which is preliminary data.</text>
</comment>
<dbReference type="RefSeq" id="WP_380046047.1">
    <property type="nucleotide sequence ID" value="NZ_JBHLTC010000012.1"/>
</dbReference>
<sequence length="111" mass="12900">MAGVKPYWHGKANESVPFYILLNLLEAYCHPEVRAESYELLKARARKSRPDDEEMQQFKVELAALLRGERDGLHPQAITQATWYDDEDSDTEFLAKIWSDLYPDEPIPSHH</sequence>
<dbReference type="Proteomes" id="UP001589890">
    <property type="component" value="Unassembled WGS sequence"/>
</dbReference>
<keyword evidence="2" id="KW-1185">Reference proteome</keyword>
<organism evidence="1 2">
    <name type="scientific">Kribbella deserti</name>
    <dbReference type="NCBI Taxonomy" id="1926257"/>
    <lineage>
        <taxon>Bacteria</taxon>
        <taxon>Bacillati</taxon>
        <taxon>Actinomycetota</taxon>
        <taxon>Actinomycetes</taxon>
        <taxon>Propionibacteriales</taxon>
        <taxon>Kribbellaceae</taxon>
        <taxon>Kribbella</taxon>
    </lineage>
</organism>
<dbReference type="EMBL" id="JBHLTC010000012">
    <property type="protein sequence ID" value="MFC0624550.1"/>
    <property type="molecule type" value="Genomic_DNA"/>
</dbReference>